<dbReference type="AlphaFoldDB" id="A0A6A6I672"/>
<dbReference type="GeneID" id="54586995"/>
<evidence type="ECO:0000313" key="3">
    <source>
        <dbReference type="EMBL" id="KAF2246044.1"/>
    </source>
</evidence>
<dbReference type="OrthoDB" id="308383at2759"/>
<evidence type="ECO:0000259" key="2">
    <source>
        <dbReference type="SMART" id="SM00317"/>
    </source>
</evidence>
<dbReference type="Gene3D" id="2.170.270.10">
    <property type="entry name" value="SET domain"/>
    <property type="match status" value="1"/>
</dbReference>
<dbReference type="SMART" id="SM00317">
    <property type="entry name" value="SET"/>
    <property type="match status" value="1"/>
</dbReference>
<dbReference type="Proteomes" id="UP000800094">
    <property type="component" value="Unassembled WGS sequence"/>
</dbReference>
<organism evidence="3 4">
    <name type="scientific">Trematosphaeria pertusa</name>
    <dbReference type="NCBI Taxonomy" id="390896"/>
    <lineage>
        <taxon>Eukaryota</taxon>
        <taxon>Fungi</taxon>
        <taxon>Dikarya</taxon>
        <taxon>Ascomycota</taxon>
        <taxon>Pezizomycotina</taxon>
        <taxon>Dothideomycetes</taxon>
        <taxon>Pleosporomycetidae</taxon>
        <taxon>Pleosporales</taxon>
        <taxon>Massarineae</taxon>
        <taxon>Trematosphaeriaceae</taxon>
        <taxon>Trematosphaeria</taxon>
    </lineage>
</organism>
<name>A0A6A6I672_9PLEO</name>
<dbReference type="RefSeq" id="XP_033681048.1">
    <property type="nucleotide sequence ID" value="XM_033833665.1"/>
</dbReference>
<dbReference type="Pfam" id="PF00856">
    <property type="entry name" value="SET"/>
    <property type="match status" value="1"/>
</dbReference>
<accession>A0A6A6I672</accession>
<feature type="domain" description="SET" evidence="2">
    <location>
        <begin position="305"/>
        <end position="489"/>
    </location>
</feature>
<proteinExistence type="predicted"/>
<protein>
    <recommendedName>
        <fullName evidence="2">SET domain-containing protein</fullName>
    </recommendedName>
</protein>
<dbReference type="InterPro" id="IPR046341">
    <property type="entry name" value="SET_dom_sf"/>
</dbReference>
<gene>
    <name evidence="3" type="ORF">BU26DRAFT_567553</name>
</gene>
<reference evidence="3" key="1">
    <citation type="journal article" date="2020" name="Stud. Mycol.">
        <title>101 Dothideomycetes genomes: a test case for predicting lifestyles and emergence of pathogens.</title>
        <authorList>
            <person name="Haridas S."/>
            <person name="Albert R."/>
            <person name="Binder M."/>
            <person name="Bloem J."/>
            <person name="Labutti K."/>
            <person name="Salamov A."/>
            <person name="Andreopoulos B."/>
            <person name="Baker S."/>
            <person name="Barry K."/>
            <person name="Bills G."/>
            <person name="Bluhm B."/>
            <person name="Cannon C."/>
            <person name="Castanera R."/>
            <person name="Culley D."/>
            <person name="Daum C."/>
            <person name="Ezra D."/>
            <person name="Gonzalez J."/>
            <person name="Henrissat B."/>
            <person name="Kuo A."/>
            <person name="Liang C."/>
            <person name="Lipzen A."/>
            <person name="Lutzoni F."/>
            <person name="Magnuson J."/>
            <person name="Mondo S."/>
            <person name="Nolan M."/>
            <person name="Ohm R."/>
            <person name="Pangilinan J."/>
            <person name="Park H.-J."/>
            <person name="Ramirez L."/>
            <person name="Alfaro M."/>
            <person name="Sun H."/>
            <person name="Tritt A."/>
            <person name="Yoshinaga Y."/>
            <person name="Zwiers L.-H."/>
            <person name="Turgeon B."/>
            <person name="Goodwin S."/>
            <person name="Spatafora J."/>
            <person name="Crous P."/>
            <person name="Grigoriev I."/>
        </authorList>
    </citation>
    <scope>NUCLEOTIDE SEQUENCE</scope>
    <source>
        <strain evidence="3">CBS 122368</strain>
    </source>
</reference>
<feature type="compositionally biased region" description="Basic and acidic residues" evidence="1">
    <location>
        <begin position="346"/>
        <end position="361"/>
    </location>
</feature>
<dbReference type="EMBL" id="ML987199">
    <property type="protein sequence ID" value="KAF2246044.1"/>
    <property type="molecule type" value="Genomic_DNA"/>
</dbReference>
<sequence>MTNSRPTLHPPSAPQHEKHKPSTSTKLNLNIQHFDGLASLRPTRHLPSMSYSFSLEIPSTDFAEPKMPARLNWLEVCEVSSTNPANPRPPKFNAVYQQRKVRIIRTLHPRAFFVKDELGYPVKIVMPQDYTAQVGYVHLFYPEDWAELPKPLGLEGVKWPPKRAQALLRADGSERCVGCEMKTNADDDVWTRDYAQMLKAGHKVRFLARDGRWTKGKVLRNISVKEMVVVATGKDLKDEVEVPWLAIKPSEPTPSDPQPQLCKCNISRWHSYSQRWHKHFELRMIPSPTDPDTTRNGEKLGIDYKEVAAAAVSVFAKHYVPSNRPIGELIGVLKPDLSHYSPSDPAIRDRTVSPPSRRSEAEIQKYRVSVPIGVLPPEEEAGENAGGDAMDIDNGNLTAPDTMDLDQQQEEGEGEQRGRRPCRREPTYALIDNYAFANFTRFIRHSCNPTVERYTARYGKVRMEVYFTRRAVYPGEEITEDFGLGYLRAIGGCECGAEGCQLPKAPAAPEPAHANTAM</sequence>
<evidence type="ECO:0000313" key="4">
    <source>
        <dbReference type="Proteomes" id="UP000800094"/>
    </source>
</evidence>
<feature type="region of interest" description="Disordered" evidence="1">
    <location>
        <begin position="376"/>
        <end position="402"/>
    </location>
</feature>
<feature type="region of interest" description="Disordered" evidence="1">
    <location>
        <begin position="1"/>
        <end position="23"/>
    </location>
</feature>
<dbReference type="InterPro" id="IPR001214">
    <property type="entry name" value="SET_dom"/>
</dbReference>
<feature type="region of interest" description="Disordered" evidence="1">
    <location>
        <begin position="341"/>
        <end position="361"/>
    </location>
</feature>
<keyword evidence="4" id="KW-1185">Reference proteome</keyword>
<evidence type="ECO:0000256" key="1">
    <source>
        <dbReference type="SAM" id="MobiDB-lite"/>
    </source>
</evidence>
<dbReference type="SUPFAM" id="SSF82199">
    <property type="entry name" value="SET domain"/>
    <property type="match status" value="1"/>
</dbReference>